<protein>
    <submittedName>
        <fullName evidence="2">Putative membrane protein</fullName>
    </submittedName>
</protein>
<feature type="transmembrane region" description="Helical" evidence="1">
    <location>
        <begin position="114"/>
        <end position="140"/>
    </location>
</feature>
<feature type="transmembrane region" description="Helical" evidence="1">
    <location>
        <begin position="209"/>
        <end position="238"/>
    </location>
</feature>
<reference evidence="2 3" key="1">
    <citation type="submission" date="2020-08" db="EMBL/GenBank/DDBJ databases">
        <title>Genomic Encyclopedia of Type Strains, Phase IV (KMG-IV): sequencing the most valuable type-strain genomes for metagenomic binning, comparative biology and taxonomic classification.</title>
        <authorList>
            <person name="Goeker M."/>
        </authorList>
    </citation>
    <scope>NUCLEOTIDE SEQUENCE [LARGE SCALE GENOMIC DNA]</scope>
    <source>
        <strain evidence="2 3">DSM 101015</strain>
    </source>
</reference>
<proteinExistence type="predicted"/>
<sequence>MTDRPLSAPQLRKPTAADFRQSFAAGLRDFAAAPLTDLFFASFFVIAGLIMAAVTYVTGTTYWLVLAVMGFPLIGALAALGFYEVSRRRNTTEPLHLSAITSVVRQHLSGQLPWLAAIIIVTFMFWFFLGHMIFALFLGLSPMTNVSSSLGIFLTSEGLSMLAVGSVVGAVFALLVFSISVIGMPMLLDRDIDFVTAMLSSISAVKSAPILFLCWGVLIAGITLIAMLPAFLGLFVAMPVLGHATWHLYRAVSTPA</sequence>
<evidence type="ECO:0000313" key="3">
    <source>
        <dbReference type="Proteomes" id="UP000565745"/>
    </source>
</evidence>
<comment type="caution">
    <text evidence="2">The sequence shown here is derived from an EMBL/GenBank/DDBJ whole genome shotgun (WGS) entry which is preliminary data.</text>
</comment>
<dbReference type="OrthoDB" id="9809543at2"/>
<dbReference type="Pfam" id="PF09955">
    <property type="entry name" value="DUF2189"/>
    <property type="match status" value="1"/>
</dbReference>
<evidence type="ECO:0000256" key="1">
    <source>
        <dbReference type="SAM" id="Phobius"/>
    </source>
</evidence>
<name>A0A7W6M7V0_9RHOB</name>
<keyword evidence="1" id="KW-0812">Transmembrane</keyword>
<dbReference type="RefSeq" id="WP_025054846.1">
    <property type="nucleotide sequence ID" value="NZ_JACIFU010000001.1"/>
</dbReference>
<dbReference type="Proteomes" id="UP000565745">
    <property type="component" value="Unassembled WGS sequence"/>
</dbReference>
<gene>
    <name evidence="2" type="ORF">GGR93_000837</name>
</gene>
<dbReference type="InterPro" id="IPR018692">
    <property type="entry name" value="DUF2189"/>
</dbReference>
<organism evidence="2 3">
    <name type="scientific">Sulfitobacter noctilucicola</name>
    <dbReference type="NCBI Taxonomy" id="1342301"/>
    <lineage>
        <taxon>Bacteria</taxon>
        <taxon>Pseudomonadati</taxon>
        <taxon>Pseudomonadota</taxon>
        <taxon>Alphaproteobacteria</taxon>
        <taxon>Rhodobacterales</taxon>
        <taxon>Roseobacteraceae</taxon>
        <taxon>Sulfitobacter</taxon>
    </lineage>
</organism>
<feature type="transmembrane region" description="Helical" evidence="1">
    <location>
        <begin position="160"/>
        <end position="188"/>
    </location>
</feature>
<keyword evidence="3" id="KW-1185">Reference proteome</keyword>
<feature type="transmembrane region" description="Helical" evidence="1">
    <location>
        <begin position="38"/>
        <end position="57"/>
    </location>
</feature>
<evidence type="ECO:0000313" key="2">
    <source>
        <dbReference type="EMBL" id="MBB4173076.1"/>
    </source>
</evidence>
<keyword evidence="1" id="KW-1133">Transmembrane helix</keyword>
<keyword evidence="1" id="KW-0472">Membrane</keyword>
<accession>A0A7W6M7V0</accession>
<feature type="transmembrane region" description="Helical" evidence="1">
    <location>
        <begin position="63"/>
        <end position="83"/>
    </location>
</feature>
<dbReference type="AlphaFoldDB" id="A0A7W6M7V0"/>
<dbReference type="EMBL" id="JACIFU010000001">
    <property type="protein sequence ID" value="MBB4173076.1"/>
    <property type="molecule type" value="Genomic_DNA"/>
</dbReference>